<keyword evidence="2" id="KW-1185">Reference proteome</keyword>
<protein>
    <submittedName>
        <fullName evidence="1">Uncharacterized protein</fullName>
    </submittedName>
</protein>
<gene>
    <name evidence="1" type="ORF">SAMN05518683_102254</name>
</gene>
<evidence type="ECO:0000313" key="2">
    <source>
        <dbReference type="Proteomes" id="UP000198892"/>
    </source>
</evidence>
<sequence length="92" mass="10867">MQSITNLGEFMEQLKELPELQKKKIEGIFYTTEGFEKAYIHNKSNTVILFTSVYIFVVNYMGFCDEVFVEKVHKETFQVLKDLEDNNIGRYL</sequence>
<name>A0A1I5MJ12_9BACI</name>
<evidence type="ECO:0000313" key="1">
    <source>
        <dbReference type="EMBL" id="SFP09572.1"/>
    </source>
</evidence>
<dbReference type="AlphaFoldDB" id="A0A1I5MJ12"/>
<dbReference type="STRING" id="1884432.SAMN05518683_102254"/>
<dbReference type="EMBL" id="FOXD01000002">
    <property type="protein sequence ID" value="SFP09572.1"/>
    <property type="molecule type" value="Genomic_DNA"/>
</dbReference>
<proteinExistence type="predicted"/>
<reference evidence="2" key="1">
    <citation type="submission" date="2016-10" db="EMBL/GenBank/DDBJ databases">
        <authorList>
            <person name="Varghese N."/>
            <person name="Submissions S."/>
        </authorList>
    </citation>
    <scope>NUCLEOTIDE SEQUENCE [LARGE SCALE GENOMIC DNA]</scope>
    <source>
        <strain evidence="2">S7</strain>
    </source>
</reference>
<organism evidence="1 2">
    <name type="scientific">Salibacterium halotolerans</name>
    <dbReference type="NCBI Taxonomy" id="1884432"/>
    <lineage>
        <taxon>Bacteria</taxon>
        <taxon>Bacillati</taxon>
        <taxon>Bacillota</taxon>
        <taxon>Bacilli</taxon>
        <taxon>Bacillales</taxon>
        <taxon>Bacillaceae</taxon>
    </lineage>
</organism>
<dbReference type="Proteomes" id="UP000198892">
    <property type="component" value="Unassembled WGS sequence"/>
</dbReference>
<accession>A0A1I5MJ12</accession>